<dbReference type="NCBIfam" id="TIGR01230">
    <property type="entry name" value="agmatinase"/>
    <property type="match status" value="1"/>
</dbReference>
<dbReference type="PROSITE" id="PS01053">
    <property type="entry name" value="ARGINASE_1"/>
    <property type="match status" value="1"/>
</dbReference>
<comment type="similarity">
    <text evidence="1">Belongs to the arginase family. Agmatinase subfamily.</text>
</comment>
<evidence type="ECO:0000256" key="3">
    <source>
        <dbReference type="ARBA" id="ARBA00022801"/>
    </source>
</evidence>
<dbReference type="InterPro" id="IPR005925">
    <property type="entry name" value="Agmatinase-rel"/>
</dbReference>
<gene>
    <name evidence="4" type="ORF">METZ01_LOCUS53490</name>
</gene>
<dbReference type="InterPro" id="IPR023696">
    <property type="entry name" value="Ureohydrolase_dom_sf"/>
</dbReference>
<dbReference type="PIRSF" id="PIRSF036979">
    <property type="entry name" value="Arginase"/>
    <property type="match status" value="1"/>
</dbReference>
<sequence length="323" mass="35401">MTIKYRDKAYEDPIQRPRYTGVPTFMRAPYREDWTQLDIGLVGVPFDGGVTNRTGARHGPREIRNQSSLIRKMNQSSGIDPHALCAIADVGDAWVQSPFNLETGLNEIQQFFEDIHQHNVVPVSAGGDHSITLPIFRAIAADRPVGMVHFDAHCDTGDDYLGSKFHHGAPFRRAVEEGLLDPLRTIQIGIRGSLNDPDVWKFSHDTGMRVVYMEEFYDLGVKAVIEEARRIVGSGPTYVSFDVDGLDPVYAPGTGTPEVGGFSTVEAQFMIRGLRGLNLIGGDVVEVAPPFDPSGNTALVGATMMFEILCVVAESVAARRNGE</sequence>
<name>A0A381S9C3_9ZZZZ</name>
<keyword evidence="2" id="KW-0479">Metal-binding</keyword>
<dbReference type="PRINTS" id="PR00116">
    <property type="entry name" value="ARGINASE"/>
</dbReference>
<dbReference type="Pfam" id="PF00491">
    <property type="entry name" value="Arginase"/>
    <property type="match status" value="1"/>
</dbReference>
<dbReference type="SUPFAM" id="SSF52768">
    <property type="entry name" value="Arginase/deacetylase"/>
    <property type="match status" value="1"/>
</dbReference>
<dbReference type="GO" id="GO:0008783">
    <property type="term" value="F:agmatinase activity"/>
    <property type="evidence" value="ECO:0007669"/>
    <property type="project" value="TreeGrafter"/>
</dbReference>
<dbReference type="InterPro" id="IPR006035">
    <property type="entry name" value="Ureohydrolase"/>
</dbReference>
<proteinExistence type="inferred from homology"/>
<dbReference type="Gene3D" id="3.40.800.10">
    <property type="entry name" value="Ureohydrolase domain"/>
    <property type="match status" value="1"/>
</dbReference>
<keyword evidence="3" id="KW-0378">Hydrolase</keyword>
<dbReference type="CDD" id="cd11592">
    <property type="entry name" value="Agmatinase_PAH"/>
    <property type="match status" value="1"/>
</dbReference>
<dbReference type="PROSITE" id="PS51409">
    <property type="entry name" value="ARGINASE_2"/>
    <property type="match status" value="1"/>
</dbReference>
<dbReference type="PANTHER" id="PTHR11358:SF26">
    <property type="entry name" value="GUANIDINO ACID HYDROLASE, MITOCHONDRIAL"/>
    <property type="match status" value="1"/>
</dbReference>
<reference evidence="4" key="1">
    <citation type="submission" date="2018-05" db="EMBL/GenBank/DDBJ databases">
        <authorList>
            <person name="Lanie J.A."/>
            <person name="Ng W.-L."/>
            <person name="Kazmierczak K.M."/>
            <person name="Andrzejewski T.M."/>
            <person name="Davidsen T.M."/>
            <person name="Wayne K.J."/>
            <person name="Tettelin H."/>
            <person name="Glass J.I."/>
            <person name="Rusch D."/>
            <person name="Podicherti R."/>
            <person name="Tsui H.-C.T."/>
            <person name="Winkler M.E."/>
        </authorList>
    </citation>
    <scope>NUCLEOTIDE SEQUENCE</scope>
</reference>
<dbReference type="PANTHER" id="PTHR11358">
    <property type="entry name" value="ARGINASE/AGMATINASE"/>
    <property type="match status" value="1"/>
</dbReference>
<dbReference type="AlphaFoldDB" id="A0A381S9C3"/>
<evidence type="ECO:0008006" key="5">
    <source>
        <dbReference type="Google" id="ProtNLM"/>
    </source>
</evidence>
<evidence type="ECO:0000313" key="4">
    <source>
        <dbReference type="EMBL" id="SVA00636.1"/>
    </source>
</evidence>
<protein>
    <recommendedName>
        <fullName evidence="5">Agmatinase</fullName>
    </recommendedName>
</protein>
<dbReference type="GO" id="GO:0033389">
    <property type="term" value="P:putrescine biosynthetic process from arginine, via agmatine"/>
    <property type="evidence" value="ECO:0007669"/>
    <property type="project" value="TreeGrafter"/>
</dbReference>
<accession>A0A381S9C3</accession>
<evidence type="ECO:0000256" key="1">
    <source>
        <dbReference type="ARBA" id="ARBA00009227"/>
    </source>
</evidence>
<dbReference type="InterPro" id="IPR020855">
    <property type="entry name" value="Ureohydrolase_Mn_BS"/>
</dbReference>
<dbReference type="EMBL" id="UINC01002822">
    <property type="protein sequence ID" value="SVA00636.1"/>
    <property type="molecule type" value="Genomic_DNA"/>
</dbReference>
<dbReference type="GO" id="GO:0046872">
    <property type="term" value="F:metal ion binding"/>
    <property type="evidence" value="ECO:0007669"/>
    <property type="project" value="UniProtKB-KW"/>
</dbReference>
<evidence type="ECO:0000256" key="2">
    <source>
        <dbReference type="ARBA" id="ARBA00022723"/>
    </source>
</evidence>
<organism evidence="4">
    <name type="scientific">marine metagenome</name>
    <dbReference type="NCBI Taxonomy" id="408172"/>
    <lineage>
        <taxon>unclassified sequences</taxon>
        <taxon>metagenomes</taxon>
        <taxon>ecological metagenomes</taxon>
    </lineage>
</organism>